<evidence type="ECO:0000256" key="5">
    <source>
        <dbReference type="SAM" id="Coils"/>
    </source>
</evidence>
<dbReference type="Pfam" id="PF12698">
    <property type="entry name" value="ABC2_membrane_3"/>
    <property type="match status" value="1"/>
</dbReference>
<feature type="domain" description="ABC-2 type transporter transmembrane" evidence="7">
    <location>
        <begin position="294"/>
        <end position="698"/>
    </location>
</feature>
<dbReference type="InterPro" id="IPR051328">
    <property type="entry name" value="T7SS_ABC-Transporter"/>
</dbReference>
<evidence type="ECO:0000256" key="4">
    <source>
        <dbReference type="ARBA" id="ARBA00023136"/>
    </source>
</evidence>
<evidence type="ECO:0000259" key="7">
    <source>
        <dbReference type="Pfam" id="PF12698"/>
    </source>
</evidence>
<dbReference type="Proteomes" id="UP000430345">
    <property type="component" value="Unassembled WGS sequence"/>
</dbReference>
<comment type="subcellular location">
    <subcellularLocation>
        <location evidence="1">Membrane</location>
        <topology evidence="1">Multi-pass membrane protein</topology>
    </subcellularLocation>
</comment>
<proteinExistence type="predicted"/>
<dbReference type="InterPro" id="IPR013525">
    <property type="entry name" value="ABC2_TM"/>
</dbReference>
<dbReference type="InterPro" id="IPR017501">
    <property type="entry name" value="Phage_infect_YhgE_C"/>
</dbReference>
<dbReference type="Gene3D" id="3.40.1710.10">
    <property type="entry name" value="abc type-2 transporter like domain"/>
    <property type="match status" value="1"/>
</dbReference>
<dbReference type="NCBIfam" id="TIGR03062">
    <property type="entry name" value="pip_yhgE_Cterm"/>
    <property type="match status" value="1"/>
</dbReference>
<sequence>MIKILKLFFSDLKSIIRNPVAIVIIIGLCLIPSLYAWVNIKACWDPYANTGNMPVAIVNNDEGAVFNDKQIDLGSKIVESLKKNSDVGWRFVDEWQGNYGLNEGKYYAMIIIPSDFSKDLTTMITATPIKPNIIYKVNEKANAVATELTNVAENQLTNKIKSDFVNIVNRSVFTVLNEAGKNLESNKSIIMQVKDSLGVANNNLTQIQDYIVKANNGALGLQNYLNNVQTNLPKITNEINSMQQVVNSSKKLMLSTKQTLNSMYNTINSDMIVLHNEEQKFQSLLSEVKNLNNTTEMKNLNKTISNLDNDIDNITKTNESILKILKYINITSYNAKINKLILSIEKLQYLITNEKQQLQKLKSITEGGKENLNLIIDNISLTSNEISDEINNIFSTYYSEGMNLLNGISNGLSTSMNNADSLLESIKLIVPQLNDLTSYGISSSKFATTQSNNLNSKLSQFKNKIDELNEKTKNVNENNIDKIINFMEKNPEQVASFLASPIKIKEVQLYDATIFGMGLVPFYSVLSMWVGVLLMSAFLKINCDDFQLRDGEKITPLQNHFGKMITFLLLSLIQCFIVVLGDVYILGAKPQNMQLLMFFTFYTSLTFTIIVFTLASLFGNLGKALAIVIMVFQIAGAGGIYPIQTNPKIFQILQPFWPFTYAIDGFREAIAGPTWPDVYKDIKILFLFGLIFFILGIFKKPCYKLTEHIDGSFKASGL</sequence>
<keyword evidence="2 6" id="KW-0812">Transmembrane</keyword>
<gene>
    <name evidence="8" type="ORF">GBZ86_06635</name>
</gene>
<keyword evidence="3 6" id="KW-1133">Transmembrane helix</keyword>
<dbReference type="GO" id="GO:0140359">
    <property type="term" value="F:ABC-type transporter activity"/>
    <property type="evidence" value="ECO:0007669"/>
    <property type="project" value="InterPro"/>
</dbReference>
<keyword evidence="4 6" id="KW-0472">Membrane</keyword>
<dbReference type="PANTHER" id="PTHR43077">
    <property type="entry name" value="TRANSPORT PERMEASE YVFS-RELATED"/>
    <property type="match status" value="1"/>
</dbReference>
<dbReference type="InterPro" id="IPR017500">
    <property type="entry name" value="Phage_infect_YhgE_N"/>
</dbReference>
<keyword evidence="5" id="KW-0175">Coiled coil</keyword>
<evidence type="ECO:0000256" key="1">
    <source>
        <dbReference type="ARBA" id="ARBA00004141"/>
    </source>
</evidence>
<comment type="caution">
    <text evidence="8">The sequence shown here is derived from an EMBL/GenBank/DDBJ whole genome shotgun (WGS) entry which is preliminary data.</text>
</comment>
<dbReference type="AlphaFoldDB" id="A0A6I1MKE1"/>
<reference evidence="8 9" key="1">
    <citation type="submission" date="2019-10" db="EMBL/GenBank/DDBJ databases">
        <title>The Genome Sequence of Clostridium tarantellae Isolated from Fish Brain.</title>
        <authorList>
            <person name="Bano L."/>
            <person name="Kiel M."/>
            <person name="Sales G."/>
            <person name="Doxey A.C."/>
            <person name="Mansfield M.J."/>
            <person name="Schiavone M."/>
            <person name="Rossetto O."/>
            <person name="Pirazzini M."/>
            <person name="Dobrindt U."/>
            <person name="Montecucco C."/>
        </authorList>
    </citation>
    <scope>NUCLEOTIDE SEQUENCE [LARGE SCALE GENOMIC DNA]</scope>
    <source>
        <strain evidence="8 9">DSM 3997</strain>
    </source>
</reference>
<feature type="coiled-coil region" evidence="5">
    <location>
        <begin position="274"/>
        <end position="317"/>
    </location>
</feature>
<dbReference type="GO" id="GO:0016020">
    <property type="term" value="C:membrane"/>
    <property type="evidence" value="ECO:0007669"/>
    <property type="project" value="UniProtKB-SubCell"/>
</dbReference>
<evidence type="ECO:0000313" key="9">
    <source>
        <dbReference type="Proteomes" id="UP000430345"/>
    </source>
</evidence>
<feature type="transmembrane region" description="Helical" evidence="6">
    <location>
        <begin position="564"/>
        <end position="587"/>
    </location>
</feature>
<dbReference type="NCBIfam" id="TIGR03061">
    <property type="entry name" value="pip_yhgE_Nterm"/>
    <property type="match status" value="1"/>
</dbReference>
<feature type="transmembrane region" description="Helical" evidence="6">
    <location>
        <begin position="522"/>
        <end position="543"/>
    </location>
</feature>
<accession>A0A6I1MKE1</accession>
<feature type="transmembrane region" description="Helical" evidence="6">
    <location>
        <begin position="20"/>
        <end position="38"/>
    </location>
</feature>
<evidence type="ECO:0000256" key="3">
    <source>
        <dbReference type="ARBA" id="ARBA00022989"/>
    </source>
</evidence>
<name>A0A6I1MKE1_9CLOT</name>
<keyword evidence="9" id="KW-1185">Reference proteome</keyword>
<protein>
    <submittedName>
        <fullName evidence="8">YhgE/Pip domain-containing protein</fullName>
    </submittedName>
</protein>
<evidence type="ECO:0000256" key="6">
    <source>
        <dbReference type="SAM" id="Phobius"/>
    </source>
</evidence>
<evidence type="ECO:0000313" key="8">
    <source>
        <dbReference type="EMBL" id="MPQ43434.1"/>
    </source>
</evidence>
<feature type="transmembrane region" description="Helical" evidence="6">
    <location>
        <begin position="593"/>
        <end position="617"/>
    </location>
</feature>
<dbReference type="RefSeq" id="WP_152888950.1">
    <property type="nucleotide sequence ID" value="NZ_WHJC01000067.1"/>
</dbReference>
<organism evidence="8 9">
    <name type="scientific">Clostridium tarantellae</name>
    <dbReference type="NCBI Taxonomy" id="39493"/>
    <lineage>
        <taxon>Bacteria</taxon>
        <taxon>Bacillati</taxon>
        <taxon>Bacillota</taxon>
        <taxon>Clostridia</taxon>
        <taxon>Eubacteriales</taxon>
        <taxon>Clostridiaceae</taxon>
        <taxon>Clostridium</taxon>
    </lineage>
</organism>
<feature type="coiled-coil region" evidence="5">
    <location>
        <begin position="451"/>
        <end position="478"/>
    </location>
</feature>
<feature type="transmembrane region" description="Helical" evidence="6">
    <location>
        <begin position="682"/>
        <end position="698"/>
    </location>
</feature>
<dbReference type="OrthoDB" id="9811483at2"/>
<dbReference type="EMBL" id="WHJC01000067">
    <property type="protein sequence ID" value="MPQ43434.1"/>
    <property type="molecule type" value="Genomic_DNA"/>
</dbReference>
<dbReference type="PANTHER" id="PTHR43077:SF10">
    <property type="entry name" value="TRANSPORT PERMEASE PROTEIN"/>
    <property type="match status" value="1"/>
</dbReference>
<evidence type="ECO:0000256" key="2">
    <source>
        <dbReference type="ARBA" id="ARBA00022692"/>
    </source>
</evidence>
<feature type="transmembrane region" description="Helical" evidence="6">
    <location>
        <begin position="624"/>
        <end position="643"/>
    </location>
</feature>